<feature type="active site" evidence="10">
    <location>
        <position position="243"/>
    </location>
</feature>
<accession>A0A238ZUT1</accession>
<reference evidence="13 14" key="1">
    <citation type="submission" date="2017-06" db="EMBL/GenBank/DDBJ databases">
        <authorList>
            <person name="Kim H.J."/>
            <person name="Triplett B.A."/>
        </authorList>
    </citation>
    <scope>NUCLEOTIDE SEQUENCE [LARGE SCALE GENOMIC DNA]</scope>
    <source>
        <strain evidence="13 14">SCA</strain>
    </source>
</reference>
<dbReference type="InterPro" id="IPR023009">
    <property type="entry name" value="Tyrosine_recombinase_XerC/XerD"/>
</dbReference>
<comment type="similarity">
    <text evidence="10">Belongs to the 'phage' integrase family. XerC subfamily.</text>
</comment>
<evidence type="ECO:0000256" key="7">
    <source>
        <dbReference type="ARBA" id="ARBA00023125"/>
    </source>
</evidence>
<feature type="domain" description="Core-binding (CB)" evidence="12">
    <location>
        <begin position="1"/>
        <end position="85"/>
    </location>
</feature>
<dbReference type="PANTHER" id="PTHR30349:SF81">
    <property type="entry name" value="TYROSINE RECOMBINASE XERC"/>
    <property type="match status" value="1"/>
</dbReference>
<dbReference type="InterPro" id="IPR004107">
    <property type="entry name" value="Integrase_SAM-like_N"/>
</dbReference>
<evidence type="ECO:0000256" key="5">
    <source>
        <dbReference type="ARBA" id="ARBA00022829"/>
    </source>
</evidence>
<dbReference type="Pfam" id="PF00589">
    <property type="entry name" value="Phage_integrase"/>
    <property type="match status" value="1"/>
</dbReference>
<evidence type="ECO:0000313" key="13">
    <source>
        <dbReference type="EMBL" id="SNR87100.1"/>
    </source>
</evidence>
<dbReference type="AlphaFoldDB" id="A0A238ZUT1"/>
<dbReference type="GO" id="GO:0051301">
    <property type="term" value="P:cell division"/>
    <property type="evidence" value="ECO:0007669"/>
    <property type="project" value="UniProtKB-KW"/>
</dbReference>
<dbReference type="GO" id="GO:0009037">
    <property type="term" value="F:tyrosine-based site-specific recombinase activity"/>
    <property type="evidence" value="ECO:0007669"/>
    <property type="project" value="UniProtKB-UniRule"/>
</dbReference>
<evidence type="ECO:0000259" key="11">
    <source>
        <dbReference type="PROSITE" id="PS51898"/>
    </source>
</evidence>
<comment type="subcellular location">
    <subcellularLocation>
        <location evidence="1 10">Cytoplasm</location>
    </subcellularLocation>
</comment>
<keyword evidence="6 10" id="KW-0229">DNA integration</keyword>
<feature type="active site" description="O-(3'-phospho-DNA)-tyrosine intermediate" evidence="10">
    <location>
        <position position="275"/>
    </location>
</feature>
<evidence type="ECO:0000256" key="6">
    <source>
        <dbReference type="ARBA" id="ARBA00022908"/>
    </source>
</evidence>
<dbReference type="InterPro" id="IPR011932">
    <property type="entry name" value="Recomb_XerD"/>
</dbReference>
<dbReference type="InterPro" id="IPR002104">
    <property type="entry name" value="Integrase_catalytic"/>
</dbReference>
<dbReference type="GO" id="GO:0005737">
    <property type="term" value="C:cytoplasm"/>
    <property type="evidence" value="ECO:0007669"/>
    <property type="project" value="UniProtKB-SubCell"/>
</dbReference>
<dbReference type="InterPro" id="IPR011010">
    <property type="entry name" value="DNA_brk_join_enz"/>
</dbReference>
<evidence type="ECO:0000256" key="9">
    <source>
        <dbReference type="ARBA" id="ARBA00023306"/>
    </source>
</evidence>
<dbReference type="RefSeq" id="WP_089280932.1">
    <property type="nucleotide sequence ID" value="NZ_FZOJ01000001.1"/>
</dbReference>
<keyword evidence="4 10" id="KW-0132">Cell division</keyword>
<feature type="active site" evidence="10">
    <location>
        <position position="240"/>
    </location>
</feature>
<feature type="domain" description="Tyr recombinase" evidence="11">
    <location>
        <begin position="106"/>
        <end position="288"/>
    </location>
</feature>
<comment type="caution">
    <text evidence="10">Lacks conserved residue(s) required for the propagation of feature annotation.</text>
</comment>
<gene>
    <name evidence="10" type="primary">xerC</name>
    <name evidence="13" type="ORF">SAMN05446037_1001139</name>
</gene>
<keyword evidence="7 10" id="KW-0238">DNA-binding</keyword>
<comment type="function">
    <text evidence="10">Site-specific tyrosine recombinase, which acts by catalyzing the cutting and rejoining of the recombining DNA molecules. The XerC-XerD complex is essential to convert dimers of the bacterial chromosome into monomers to permit their segregation at cell division. It also contributes to the segregational stability of plasmids.</text>
</comment>
<evidence type="ECO:0000256" key="4">
    <source>
        <dbReference type="ARBA" id="ARBA00022618"/>
    </source>
</evidence>
<organism evidence="13 14">
    <name type="scientific">Anaerovirgula multivorans</name>
    <dbReference type="NCBI Taxonomy" id="312168"/>
    <lineage>
        <taxon>Bacteria</taxon>
        <taxon>Bacillati</taxon>
        <taxon>Bacillota</taxon>
        <taxon>Clostridia</taxon>
        <taxon>Peptostreptococcales</taxon>
        <taxon>Natronincolaceae</taxon>
        <taxon>Anaerovirgula</taxon>
    </lineage>
</organism>
<dbReference type="EMBL" id="FZOJ01000001">
    <property type="protein sequence ID" value="SNR87100.1"/>
    <property type="molecule type" value="Genomic_DNA"/>
</dbReference>
<evidence type="ECO:0000313" key="14">
    <source>
        <dbReference type="Proteomes" id="UP000198304"/>
    </source>
</evidence>
<dbReference type="Gene3D" id="1.10.150.130">
    <property type="match status" value="1"/>
</dbReference>
<dbReference type="NCBIfam" id="NF001399">
    <property type="entry name" value="PRK00283.1"/>
    <property type="match status" value="1"/>
</dbReference>
<dbReference type="OrthoDB" id="9801717at2"/>
<comment type="similarity">
    <text evidence="2">Belongs to the 'phage' integrase family. XerD subfamily.</text>
</comment>
<dbReference type="NCBIfam" id="NF040815">
    <property type="entry name" value="recomb_XerA_Arch"/>
    <property type="match status" value="1"/>
</dbReference>
<evidence type="ECO:0000256" key="10">
    <source>
        <dbReference type="HAMAP-Rule" id="MF_01808"/>
    </source>
</evidence>
<dbReference type="PANTHER" id="PTHR30349">
    <property type="entry name" value="PHAGE INTEGRASE-RELATED"/>
    <property type="match status" value="1"/>
</dbReference>
<evidence type="ECO:0000256" key="2">
    <source>
        <dbReference type="ARBA" id="ARBA00010450"/>
    </source>
</evidence>
<sequence>MNQLFSNYIDYLTSEKQLSNNTLESYIRDTKQYLAYLGNNEVDDLTYTNKTTILTYLVHLQNKGRAVSTISRSIASIRCFYQYLLQNNVVVKDPTLNLESPKAKKKLPSILTLNEVDMLLNQPQKSTYKGMRDKAMLELLYATGIRVSELISLKLNDLNLDLGFVKCASASKERVIPIGSVALEALVDYLNNARTHFLKSEEKELLFLNMQGGHLTRQGFWKIIKAYTKQSNIEKTITPHTLRHSFATHLVQNGADLKSVQEMLGHSDISTTQIYANLTKNKIKDVYNKTHPRA</sequence>
<protein>
    <recommendedName>
        <fullName evidence="10">Tyrosine recombinase XerC</fullName>
    </recommendedName>
</protein>
<keyword evidence="14" id="KW-1185">Reference proteome</keyword>
<proteinExistence type="inferred from homology"/>
<dbReference type="PROSITE" id="PS51898">
    <property type="entry name" value="TYR_RECOMBINASE"/>
    <property type="match status" value="1"/>
</dbReference>
<dbReference type="InterPro" id="IPR013762">
    <property type="entry name" value="Integrase-like_cat_sf"/>
</dbReference>
<evidence type="ECO:0000256" key="8">
    <source>
        <dbReference type="ARBA" id="ARBA00023172"/>
    </source>
</evidence>
<evidence type="ECO:0000256" key="1">
    <source>
        <dbReference type="ARBA" id="ARBA00004496"/>
    </source>
</evidence>
<feature type="active site" evidence="10">
    <location>
        <position position="146"/>
    </location>
</feature>
<keyword evidence="8 10" id="KW-0233">DNA recombination</keyword>
<dbReference type="GO" id="GO:0007059">
    <property type="term" value="P:chromosome segregation"/>
    <property type="evidence" value="ECO:0007669"/>
    <property type="project" value="UniProtKB-UniRule"/>
</dbReference>
<keyword evidence="3 10" id="KW-0963">Cytoplasm</keyword>
<comment type="subunit">
    <text evidence="10">Forms a cyclic heterotetrameric complex composed of two molecules of XerC and two molecules of XerD.</text>
</comment>
<dbReference type="InterPro" id="IPR044068">
    <property type="entry name" value="CB"/>
</dbReference>
<dbReference type="GO" id="GO:0006313">
    <property type="term" value="P:DNA transposition"/>
    <property type="evidence" value="ECO:0007669"/>
    <property type="project" value="UniProtKB-UniRule"/>
</dbReference>
<dbReference type="Gene3D" id="1.10.443.10">
    <property type="entry name" value="Intergrase catalytic core"/>
    <property type="match status" value="1"/>
</dbReference>
<dbReference type="Pfam" id="PF02899">
    <property type="entry name" value="Phage_int_SAM_1"/>
    <property type="match status" value="1"/>
</dbReference>
<dbReference type="HAMAP" id="MF_01808">
    <property type="entry name" value="Recomb_XerC_XerD"/>
    <property type="match status" value="1"/>
</dbReference>
<dbReference type="SUPFAM" id="SSF56349">
    <property type="entry name" value="DNA breaking-rejoining enzymes"/>
    <property type="match status" value="1"/>
</dbReference>
<name>A0A238ZUT1_9FIRM</name>
<dbReference type="GO" id="GO:0003677">
    <property type="term" value="F:DNA binding"/>
    <property type="evidence" value="ECO:0007669"/>
    <property type="project" value="UniProtKB-UniRule"/>
</dbReference>
<feature type="active site" evidence="10">
    <location>
        <position position="266"/>
    </location>
</feature>
<evidence type="ECO:0000256" key="3">
    <source>
        <dbReference type="ARBA" id="ARBA00022490"/>
    </source>
</evidence>
<dbReference type="Proteomes" id="UP000198304">
    <property type="component" value="Unassembled WGS sequence"/>
</dbReference>
<dbReference type="PROSITE" id="PS51900">
    <property type="entry name" value="CB"/>
    <property type="match status" value="1"/>
</dbReference>
<dbReference type="InterPro" id="IPR050090">
    <property type="entry name" value="Tyrosine_recombinase_XerCD"/>
</dbReference>
<evidence type="ECO:0000259" key="12">
    <source>
        <dbReference type="PROSITE" id="PS51900"/>
    </source>
</evidence>
<keyword evidence="9 10" id="KW-0131">Cell cycle</keyword>
<dbReference type="NCBIfam" id="TIGR02225">
    <property type="entry name" value="recomb_XerD"/>
    <property type="match status" value="1"/>
</dbReference>
<dbReference type="CDD" id="cd00798">
    <property type="entry name" value="INT_XerDC_C"/>
    <property type="match status" value="1"/>
</dbReference>
<keyword evidence="5 10" id="KW-0159">Chromosome partition</keyword>
<dbReference type="InterPro" id="IPR010998">
    <property type="entry name" value="Integrase_recombinase_N"/>
</dbReference>